<gene>
    <name evidence="2" type="ORF">AVDCRST_MAG38-2061</name>
</gene>
<dbReference type="AlphaFoldDB" id="A0A6J4S257"/>
<reference evidence="2" key="1">
    <citation type="submission" date="2020-02" db="EMBL/GenBank/DDBJ databases">
        <authorList>
            <person name="Meier V. D."/>
        </authorList>
    </citation>
    <scope>NUCLEOTIDE SEQUENCE</scope>
    <source>
        <strain evidence="2">AVDCRST_MAG38</strain>
    </source>
</reference>
<accession>A0A6J4S257</accession>
<proteinExistence type="predicted"/>
<feature type="non-terminal residue" evidence="2">
    <location>
        <position position="284"/>
    </location>
</feature>
<protein>
    <submittedName>
        <fullName evidence="2">Uncharacterized protein</fullName>
    </submittedName>
</protein>
<organism evidence="2">
    <name type="scientific">uncultured Solirubrobacteraceae bacterium</name>
    <dbReference type="NCBI Taxonomy" id="1162706"/>
    <lineage>
        <taxon>Bacteria</taxon>
        <taxon>Bacillati</taxon>
        <taxon>Actinomycetota</taxon>
        <taxon>Thermoleophilia</taxon>
        <taxon>Solirubrobacterales</taxon>
        <taxon>Solirubrobacteraceae</taxon>
        <taxon>environmental samples</taxon>
    </lineage>
</organism>
<evidence type="ECO:0000313" key="2">
    <source>
        <dbReference type="EMBL" id="CAA9481531.1"/>
    </source>
</evidence>
<feature type="compositionally biased region" description="Basic residues" evidence="1">
    <location>
        <begin position="100"/>
        <end position="112"/>
    </location>
</feature>
<sequence>VRVRRVPCPRVAEGRARAGLRRHRLLHEVQRGGGAHRRPRGRQPTLLLRRGHRHPAGRDLLPAHGRGHRAGSRSGHLARAAHAGPDRRRDHRQLSGRARAPVRRPHLRRHLLRVAAPRRGAQRRRPQPSAGLGRRPGDARRGAWQPGHRRRAQRGSRFAGVAALVRRREARAVLGSLRAVGARAVPRGRSAAEPAARDHRVDHQLDPPLRDGRPGGGLPGHPAARRDPPLHGLGPGPRLREAGSHPAPRRPAGRLRPGHPRIGLGRVGRRARRAVPRLVRAHAL</sequence>
<feature type="region of interest" description="Disordered" evidence="1">
    <location>
        <begin position="184"/>
        <end position="272"/>
    </location>
</feature>
<feature type="compositionally biased region" description="Basic residues" evidence="1">
    <location>
        <begin position="247"/>
        <end position="259"/>
    </location>
</feature>
<feature type="non-terminal residue" evidence="2">
    <location>
        <position position="1"/>
    </location>
</feature>
<feature type="compositionally biased region" description="Basic and acidic residues" evidence="1">
    <location>
        <begin position="195"/>
        <end position="213"/>
    </location>
</feature>
<feature type="region of interest" description="Disordered" evidence="1">
    <location>
        <begin position="29"/>
        <end position="156"/>
    </location>
</feature>
<dbReference type="EMBL" id="CADCVJ010000174">
    <property type="protein sequence ID" value="CAA9481531.1"/>
    <property type="molecule type" value="Genomic_DNA"/>
</dbReference>
<evidence type="ECO:0000256" key="1">
    <source>
        <dbReference type="SAM" id="MobiDB-lite"/>
    </source>
</evidence>
<name>A0A6J4S257_9ACTN</name>